<dbReference type="InterPro" id="IPR036291">
    <property type="entry name" value="NAD(P)-bd_dom_sf"/>
</dbReference>
<dbReference type="Proteomes" id="UP001497512">
    <property type="component" value="Chromosome 3"/>
</dbReference>
<dbReference type="EMBL" id="OZ019895">
    <property type="protein sequence ID" value="CAK9221140.1"/>
    <property type="molecule type" value="Genomic_DNA"/>
</dbReference>
<reference evidence="3" key="1">
    <citation type="submission" date="2024-02" db="EMBL/GenBank/DDBJ databases">
        <authorList>
            <consortium name="ELIXIR-Norway"/>
            <consortium name="Elixir Norway"/>
        </authorList>
    </citation>
    <scope>NUCLEOTIDE SEQUENCE</scope>
</reference>
<feature type="region of interest" description="Disordered" evidence="1">
    <location>
        <begin position="96"/>
        <end position="118"/>
    </location>
</feature>
<keyword evidence="4" id="KW-1185">Reference proteome</keyword>
<dbReference type="Gene3D" id="3.40.50.720">
    <property type="entry name" value="NAD(P)-binding Rossmann-like Domain"/>
    <property type="match status" value="1"/>
</dbReference>
<proteinExistence type="predicted"/>
<dbReference type="Pfam" id="PF13460">
    <property type="entry name" value="NAD_binding_10"/>
    <property type="match status" value="1"/>
</dbReference>
<name>A0ABP0UIT0_9BRYO</name>
<sequence>MASLILFGSQASSLRVLSIPYNSHLRSEYNFTNGFSSKFVSWQKKQWRKCGARRRLAVQASKNESEEDKPSSSSSMSFGDRLLDYIEGGPKLRKWYGAPDQFTRDGEPGEEEEEDDAGVRDAVLVTDAEGDTGQLLVLALILKRSRVRALVKDAKAATSAFGPYVEPVEGDVSDAASLRKALKGVRAVICPSKVGALANKALVKGVEHIVLVSQLAVCRNEGGIATFFSGKSHRQIEQDEAAIASCGVPYTIVRPGTLRDEPGGQLGFDFVQGRAVNGSISREDAATVCVRALDAPPQQALVFEVVNGTQKIADWTEVFSSLKEEGT</sequence>
<evidence type="ECO:0000259" key="2">
    <source>
        <dbReference type="Pfam" id="PF13460"/>
    </source>
</evidence>
<dbReference type="InterPro" id="IPR016040">
    <property type="entry name" value="NAD(P)-bd_dom"/>
</dbReference>
<evidence type="ECO:0000256" key="1">
    <source>
        <dbReference type="SAM" id="MobiDB-lite"/>
    </source>
</evidence>
<dbReference type="PANTHER" id="PTHR47869">
    <property type="entry name" value="OS03G0410700 PROTEIN"/>
    <property type="match status" value="1"/>
</dbReference>
<organism evidence="3 4">
    <name type="scientific">Sphagnum troendelagicum</name>
    <dbReference type="NCBI Taxonomy" id="128251"/>
    <lineage>
        <taxon>Eukaryota</taxon>
        <taxon>Viridiplantae</taxon>
        <taxon>Streptophyta</taxon>
        <taxon>Embryophyta</taxon>
        <taxon>Bryophyta</taxon>
        <taxon>Sphagnophytina</taxon>
        <taxon>Sphagnopsida</taxon>
        <taxon>Sphagnales</taxon>
        <taxon>Sphagnaceae</taxon>
        <taxon>Sphagnum</taxon>
    </lineage>
</organism>
<dbReference type="SUPFAM" id="SSF51735">
    <property type="entry name" value="NAD(P)-binding Rossmann-fold domains"/>
    <property type="match status" value="1"/>
</dbReference>
<feature type="region of interest" description="Disordered" evidence="1">
    <location>
        <begin position="58"/>
        <end position="79"/>
    </location>
</feature>
<accession>A0ABP0UIT0</accession>
<gene>
    <name evidence="3" type="ORF">CSSPTR1EN2_LOCUS15807</name>
</gene>
<dbReference type="PANTHER" id="PTHR47869:SF2">
    <property type="entry name" value="OS03G0410700 PROTEIN"/>
    <property type="match status" value="1"/>
</dbReference>
<evidence type="ECO:0000313" key="3">
    <source>
        <dbReference type="EMBL" id="CAK9221140.1"/>
    </source>
</evidence>
<feature type="domain" description="NAD(P)-binding" evidence="2">
    <location>
        <begin position="128"/>
        <end position="296"/>
    </location>
</feature>
<evidence type="ECO:0000313" key="4">
    <source>
        <dbReference type="Proteomes" id="UP001497512"/>
    </source>
</evidence>
<protein>
    <recommendedName>
        <fullName evidence="2">NAD(P)-binding domain-containing protein</fullName>
    </recommendedName>
</protein>